<dbReference type="AlphaFoldDB" id="A0AAD1E720"/>
<dbReference type="NCBIfam" id="NF040643">
    <property type="entry name" value="S6_alt_immun"/>
    <property type="match status" value="1"/>
</dbReference>
<accession>A0AAD1E720</accession>
<name>A0AAD1E720_9PSED</name>
<dbReference type="Proteomes" id="UP000280455">
    <property type="component" value="Chromosome"/>
</dbReference>
<gene>
    <name evidence="1" type="ORF">C4K07_2664</name>
</gene>
<dbReference type="InterPro" id="IPR049810">
    <property type="entry name" value="S6_alt_immun-like"/>
</dbReference>
<dbReference type="RefSeq" id="WP_124301466.1">
    <property type="nucleotide sequence ID" value="NZ_CP027750.1"/>
</dbReference>
<organism evidence="1 2">
    <name type="scientific">Pseudomonas chlororaphis subsp. aureofaciens</name>
    <dbReference type="NCBI Taxonomy" id="587851"/>
    <lineage>
        <taxon>Bacteria</taxon>
        <taxon>Pseudomonadati</taxon>
        <taxon>Pseudomonadota</taxon>
        <taxon>Gammaproteobacteria</taxon>
        <taxon>Pseudomonadales</taxon>
        <taxon>Pseudomonadaceae</taxon>
        <taxon>Pseudomonas</taxon>
    </lineage>
</organism>
<protein>
    <submittedName>
        <fullName evidence="1">Uncharacterized protein</fullName>
    </submittedName>
</protein>
<evidence type="ECO:0000313" key="1">
    <source>
        <dbReference type="EMBL" id="AZE29449.1"/>
    </source>
</evidence>
<dbReference type="EMBL" id="CP027750">
    <property type="protein sequence ID" value="AZE29449.1"/>
    <property type="molecule type" value="Genomic_DNA"/>
</dbReference>
<reference evidence="1 2" key="1">
    <citation type="submission" date="2018-03" db="EMBL/GenBank/DDBJ databases">
        <title>Diversity of phytobeneficial traits revealed by whole-genome analysis of worldwide-isolated phenazine-producing Pseudomonas spp.</title>
        <authorList>
            <person name="Biessy A."/>
            <person name="Novinscak A."/>
            <person name="Blom J."/>
            <person name="Leger G."/>
            <person name="Thomashow L.S."/>
            <person name="Cazorla F.M."/>
            <person name="Josic D."/>
            <person name="Filion M."/>
        </authorList>
    </citation>
    <scope>NUCLEOTIDE SEQUENCE [LARGE SCALE GENOMIC DNA]</scope>
    <source>
        <strain evidence="1 2">ChPhzS24</strain>
    </source>
</reference>
<evidence type="ECO:0000313" key="2">
    <source>
        <dbReference type="Proteomes" id="UP000280455"/>
    </source>
</evidence>
<sequence length="79" mass="8824">MYLRITGFLPDEANDDSLQYKLKVSSEFEQAVMEILGWQSLAAEADGELLLTKEQVRQIASAIKESLPDHLDLFIGVIA</sequence>
<proteinExistence type="predicted"/>